<dbReference type="CDD" id="cd07034">
    <property type="entry name" value="TPP_PYR_PFOR_IOR-alpha_like"/>
    <property type="match status" value="1"/>
</dbReference>
<reference evidence="5" key="1">
    <citation type="journal article" date="2019" name="Int. J. Syst. Evol. Microbiol.">
        <title>The Global Catalogue of Microorganisms (GCM) 10K type strain sequencing project: providing services to taxonomists for standard genome sequencing and annotation.</title>
        <authorList>
            <consortium name="The Broad Institute Genomics Platform"/>
            <consortium name="The Broad Institute Genome Sequencing Center for Infectious Disease"/>
            <person name="Wu L."/>
            <person name="Ma J."/>
        </authorList>
    </citation>
    <scope>NUCLEOTIDE SEQUENCE [LARGE SCALE GENOMIC DNA]</scope>
    <source>
        <strain evidence="5">CGMCC 1.12922</strain>
    </source>
</reference>
<evidence type="ECO:0000256" key="1">
    <source>
        <dbReference type="ARBA" id="ARBA00023002"/>
    </source>
</evidence>
<dbReference type="InterPro" id="IPR029061">
    <property type="entry name" value="THDP-binding"/>
</dbReference>
<dbReference type="Pfam" id="PF17147">
    <property type="entry name" value="PFOR_II"/>
    <property type="match status" value="1"/>
</dbReference>
<proteinExistence type="predicted"/>
<feature type="domain" description="Pyruvate:ferredoxin oxidoreductase core" evidence="3">
    <location>
        <begin position="258"/>
        <end position="356"/>
    </location>
</feature>
<dbReference type="RefSeq" id="WP_188528263.1">
    <property type="nucleotide sequence ID" value="NZ_BMGI01000004.1"/>
</dbReference>
<gene>
    <name evidence="4" type="primary">porA</name>
    <name evidence="4" type="ORF">GCM10011358_25110</name>
</gene>
<evidence type="ECO:0000313" key="5">
    <source>
        <dbReference type="Proteomes" id="UP000617355"/>
    </source>
</evidence>
<dbReference type="InterPro" id="IPR033412">
    <property type="entry name" value="PFOR_II"/>
</dbReference>
<feature type="domain" description="Pyruvate flavodoxin/ferredoxin oxidoreductase pyrimidine binding" evidence="2">
    <location>
        <begin position="14"/>
        <end position="234"/>
    </location>
</feature>
<keyword evidence="1" id="KW-0560">Oxidoreductase</keyword>
<dbReference type="EMBL" id="BMGI01000004">
    <property type="protein sequence ID" value="GGD40151.1"/>
    <property type="molecule type" value="Genomic_DNA"/>
</dbReference>
<accession>A0ABQ1QRQ7</accession>
<dbReference type="InterPro" id="IPR009014">
    <property type="entry name" value="Transketo_C/PFOR_II"/>
</dbReference>
<dbReference type="InterPro" id="IPR002880">
    <property type="entry name" value="Pyrv_Fd/Flavodoxin_OxRdtase_N"/>
</dbReference>
<dbReference type="Gene3D" id="3.40.50.970">
    <property type="match status" value="1"/>
</dbReference>
<evidence type="ECO:0000313" key="4">
    <source>
        <dbReference type="EMBL" id="GGD40151.1"/>
    </source>
</evidence>
<dbReference type="Gene3D" id="3.40.50.920">
    <property type="match status" value="1"/>
</dbReference>
<evidence type="ECO:0000259" key="2">
    <source>
        <dbReference type="Pfam" id="PF01855"/>
    </source>
</evidence>
<dbReference type="PANTHER" id="PTHR32154">
    <property type="entry name" value="PYRUVATE-FLAVODOXIN OXIDOREDUCTASE-RELATED"/>
    <property type="match status" value="1"/>
</dbReference>
<dbReference type="Proteomes" id="UP000617355">
    <property type="component" value="Unassembled WGS sequence"/>
</dbReference>
<keyword evidence="5" id="KW-1185">Reference proteome</keyword>
<dbReference type="InterPro" id="IPR050722">
    <property type="entry name" value="Pyruvate:ferred/Flavod_OxRd"/>
</dbReference>
<protein>
    <submittedName>
        <fullName evidence="4">2-ketoisovalerate ferredoxin oxidoreductase subunit alpha</fullName>
    </submittedName>
</protein>
<dbReference type="SUPFAM" id="SSF52518">
    <property type="entry name" value="Thiamin diphosphate-binding fold (THDP-binding)"/>
    <property type="match status" value="1"/>
</dbReference>
<sequence length="391" mass="41584">MREALEGSLAIARAVALTKPDVVAAYPITPQTHIVENISKLVADGDMHTEFVSVESEFSAASVVLGAAAAGARAYTASASQGILLMSEVMFNIAGLRVPLVMTIANRAVGGPLSIWNDQSDSMAVRDSGWIQIHCISNQEAVDTTIQAFRIAQETDLPVAVCMDGFVLTHTMEVIDMPSQEEVDAFLPPFEFAGALDTANPRSMGTLVDPNYFAEVRHSHHAAMGKALAKIEEIDAAYAEVTGRASGGLLTVDGPKKAKVGIIAMGSVVGTMMAGREHYGGEVGEARIVKLRSYRPFPAKALRAAVKGLDKVIVIDRAISPGMGGVLGTEVSAVLSTLDKAPKVYNYALGLGGRDIPETMYRDLLTTIEAKDAPRFAVFDADLEKLPPEDR</sequence>
<name>A0ABQ1QRQ7_9RHOB</name>
<evidence type="ECO:0000259" key="3">
    <source>
        <dbReference type="Pfam" id="PF17147"/>
    </source>
</evidence>
<dbReference type="Pfam" id="PF01855">
    <property type="entry name" value="POR_N"/>
    <property type="match status" value="1"/>
</dbReference>
<dbReference type="SUPFAM" id="SSF52922">
    <property type="entry name" value="TK C-terminal domain-like"/>
    <property type="match status" value="1"/>
</dbReference>
<comment type="caution">
    <text evidence="4">The sequence shown here is derived from an EMBL/GenBank/DDBJ whole genome shotgun (WGS) entry which is preliminary data.</text>
</comment>
<organism evidence="4 5">
    <name type="scientific">Sinisalibacter lacisalsi</name>
    <dbReference type="NCBI Taxonomy" id="1526570"/>
    <lineage>
        <taxon>Bacteria</taxon>
        <taxon>Pseudomonadati</taxon>
        <taxon>Pseudomonadota</taxon>
        <taxon>Alphaproteobacteria</taxon>
        <taxon>Rhodobacterales</taxon>
        <taxon>Roseobacteraceae</taxon>
        <taxon>Sinisalibacter</taxon>
    </lineage>
</organism>
<dbReference type="PANTHER" id="PTHR32154:SF0">
    <property type="entry name" value="PYRUVATE-FLAVODOXIN OXIDOREDUCTASE-RELATED"/>
    <property type="match status" value="1"/>
</dbReference>